<organism evidence="2">
    <name type="scientific">Hexamita inflata</name>
    <dbReference type="NCBI Taxonomy" id="28002"/>
    <lineage>
        <taxon>Eukaryota</taxon>
        <taxon>Metamonada</taxon>
        <taxon>Diplomonadida</taxon>
        <taxon>Hexamitidae</taxon>
        <taxon>Hexamitinae</taxon>
        <taxon>Hexamita</taxon>
    </lineage>
</organism>
<dbReference type="InterPro" id="IPR045897">
    <property type="entry name" value="BPI/LBP_pln"/>
</dbReference>
<dbReference type="InterPro" id="IPR017943">
    <property type="entry name" value="Bactericidal_perm-incr_a/b_dom"/>
</dbReference>
<accession>A0AA86NUD3</accession>
<evidence type="ECO:0000313" key="2">
    <source>
        <dbReference type="EMBL" id="CAI9925756.1"/>
    </source>
</evidence>
<feature type="domain" description="Lipid-binding serum glycoprotein N-terminal" evidence="1">
    <location>
        <begin position="53"/>
        <end position="208"/>
    </location>
</feature>
<evidence type="ECO:0000259" key="1">
    <source>
        <dbReference type="Pfam" id="PF01273"/>
    </source>
</evidence>
<sequence length="901" mass="105000">MLNCIIISLCSNSIILPRDLSIPDSAQYVVTTTTASMRYMKCYVSDFMGYVYNMVIPDISFDLNMGVTQLNFKFSDVKISNMNVGNINLVLNQNTFNLNALQTELEILSVWTFRQSSYPFTNDNGTAKFSIKGAQMKGLLNSSAKQGIIVTNFISASADYESIQIQLQGGNSALFQSIVDLIMGAISEQIQKQLSSIVCKALVELINTIFDDGCNDMPLPKYQNTIKDARYTAGIQLGAGYLALMQSGYMYHTKNMTDEYMTPEKMNKTKFMFNKFNNDIQVVVHAESLNNMFYIFHKYENVYTTENYKVIEAPTVEFTNTVALLTMKVLVNESIVEIQLVGSPKIDDNRKLEVGCMYFDYQQYAASSNDENIDTNTLLQQIDQNLNFILELKQIMVDAPQYYNKGAITIRIKLLVKKLKLRICSLHSKVDEFYLALKNVPQLNMKAKIYTVLKRVEHQQFVLTSGQSAKTKQLYHIQHQNFDEQRYNILQYKLQAHKVQMLSNTKRLLQLQLLRKEFIANRQQIIQHRALHCTQMLLTIHKSQLRNQNTQFDDFKLTVQLHRDKALLLQRLYKKFKRLVCFCIWVQIQGRLKMKPFIRRIDNIKETLEWNDLKNDFIFNKRRQFKVLSLRAKICGLKKQVVQQKINTCKVDNNLSQIQVYEKNKNLRTHYQRMKTSLQLYNGCQLQKQRNQNKLNVNKTKYAVIIHQQSMNKIKLNILKLSHLRKQKLQHELQMKKLNTKLQKVIQLQTYSFSVNLKLQLAIDAKLQKQLVKADQTFHFKKKSTDNNSKQQNNNSLQQILQPNLEEYIKCIQNQKGTQEESNLRLIIKNTEQILKSKQFQHDTKFIKTEQDLNEYIRWKTQKTDLLTSVVFKILLLGAEVQYVRGKVLPKVTLGNCYILE</sequence>
<dbReference type="SUPFAM" id="SSF55394">
    <property type="entry name" value="Bactericidal permeability-increasing protein, BPI"/>
    <property type="match status" value="1"/>
</dbReference>
<name>A0AA86NUD3_9EUKA</name>
<dbReference type="Pfam" id="PF01273">
    <property type="entry name" value="LBP_BPI_CETP"/>
    <property type="match status" value="1"/>
</dbReference>
<gene>
    <name evidence="2" type="ORF">HINF_LOCUS13401</name>
    <name evidence="3" type="ORF">HINF_LOCUS26597</name>
</gene>
<dbReference type="AlphaFoldDB" id="A0AA86NUD3"/>
<reference evidence="2" key="1">
    <citation type="submission" date="2023-06" db="EMBL/GenBank/DDBJ databases">
        <authorList>
            <person name="Kurt Z."/>
        </authorList>
    </citation>
    <scope>NUCLEOTIDE SEQUENCE</scope>
</reference>
<protein>
    <recommendedName>
        <fullName evidence="1">Lipid-binding serum glycoprotein N-terminal domain-containing protein</fullName>
    </recommendedName>
</protein>
<reference evidence="3 4" key="2">
    <citation type="submission" date="2024-07" db="EMBL/GenBank/DDBJ databases">
        <authorList>
            <person name="Akdeniz Z."/>
        </authorList>
    </citation>
    <scope>NUCLEOTIDE SEQUENCE [LARGE SCALE GENOMIC DNA]</scope>
</reference>
<dbReference type="Gene3D" id="3.15.10.10">
    <property type="entry name" value="Bactericidal permeability-increasing protein, domain 1"/>
    <property type="match status" value="1"/>
</dbReference>
<dbReference type="EMBL" id="CATOUU010000347">
    <property type="protein sequence ID" value="CAI9925756.1"/>
    <property type="molecule type" value="Genomic_DNA"/>
</dbReference>
<comment type="caution">
    <text evidence="2">The sequence shown here is derived from an EMBL/GenBank/DDBJ whole genome shotgun (WGS) entry which is preliminary data.</text>
</comment>
<dbReference type="PANTHER" id="PTHR46801">
    <property type="entry name" value="OS06G0309200 PROTEIN"/>
    <property type="match status" value="1"/>
</dbReference>
<evidence type="ECO:0000313" key="3">
    <source>
        <dbReference type="EMBL" id="CAL6018706.1"/>
    </source>
</evidence>
<keyword evidence="4" id="KW-1185">Reference proteome</keyword>
<dbReference type="PANTHER" id="PTHR46801:SF2">
    <property type="entry name" value="LIPOPOLYSACCHARIDE-BINDING PROTEIN"/>
    <property type="match status" value="1"/>
</dbReference>
<evidence type="ECO:0000313" key="4">
    <source>
        <dbReference type="Proteomes" id="UP001642409"/>
    </source>
</evidence>
<dbReference type="GO" id="GO:0008289">
    <property type="term" value="F:lipid binding"/>
    <property type="evidence" value="ECO:0007669"/>
    <property type="project" value="InterPro"/>
</dbReference>
<dbReference type="InterPro" id="IPR017942">
    <property type="entry name" value="Lipid-bd_serum_glycop_N"/>
</dbReference>
<proteinExistence type="predicted"/>
<dbReference type="EMBL" id="CAXDID020000081">
    <property type="protein sequence ID" value="CAL6018706.1"/>
    <property type="molecule type" value="Genomic_DNA"/>
</dbReference>
<dbReference type="Proteomes" id="UP001642409">
    <property type="component" value="Unassembled WGS sequence"/>
</dbReference>